<comment type="pathway">
    <text evidence="2">Nucleotide-sugar biosynthesis; GDP-alpha-D-mannose biosynthesis; alpha-D-mannose 1-phosphate from D-fructose 6-phosphate: step 1/2.</text>
</comment>
<comment type="catalytic activity">
    <reaction evidence="1">
        <text>D-mannose 6-phosphate = D-fructose 6-phosphate</text>
        <dbReference type="Rhea" id="RHEA:12356"/>
        <dbReference type="ChEBI" id="CHEBI:58735"/>
        <dbReference type="ChEBI" id="CHEBI:61527"/>
        <dbReference type="EC" id="5.3.1.8"/>
    </reaction>
</comment>
<sequence>MELIACVQNYDWGKLGKDSEVAQLIAANNPDYEIDENKPYAELWMGDHSRGPSIVKSTGQQLDKVLKANLTYLFKVLSIRKALSIQVHPNKKQAEQLHKNCPALYDANHKPELAIALTPFTALCGFRPNCEIYEFCKNLPPLKRFLGGDKSIECLNTKTPGAVKPIYAILMTADEDDVAEVIKCITNKYMPVLATYRLDELFKIITRDFPNDVGVLSLFFLNVIYLKPGEAIYLGANEIHAYLNGDCVECMACSDNVMRAGLTPKYKDVELLLDSLNYTGQLGEYKIFKPKRLDANAQLFAPPVKDFAVVHIEINDNDPYTLRLPQSSGILLVLKGKRLLRLPGHSQLVIKRGSIIYLTTQMMHSIELTNPDSTDSKDAFIAYIATRNCF</sequence>
<dbReference type="PRINTS" id="PR00714">
    <property type="entry name" value="MAN6PISMRASE"/>
</dbReference>
<keyword evidence="5 9" id="KW-0479">Metal-binding</keyword>
<dbReference type="GO" id="GO:0004476">
    <property type="term" value="F:mannose-6-phosphate isomerase activity"/>
    <property type="evidence" value="ECO:0007669"/>
    <property type="project" value="UniProtKB-EC"/>
</dbReference>
<dbReference type="PIRSF" id="PIRSF001480">
    <property type="entry name" value="Mannose-6-phosphate_isomerase"/>
    <property type="match status" value="1"/>
</dbReference>
<comment type="cofactor">
    <cofactor evidence="9">
        <name>Zn(2+)</name>
        <dbReference type="ChEBI" id="CHEBI:29105"/>
    </cofactor>
    <text evidence="9">Binds 1 zinc ion per subunit.</text>
</comment>
<dbReference type="GO" id="GO:0009298">
    <property type="term" value="P:GDP-mannose biosynthetic process"/>
    <property type="evidence" value="ECO:0007669"/>
    <property type="project" value="UniProtKB-UniPathway"/>
</dbReference>
<evidence type="ECO:0000313" key="11">
    <source>
        <dbReference type="EnsemblMetazoa" id="GAUT044588-PA"/>
    </source>
</evidence>
<dbReference type="InterPro" id="IPR014710">
    <property type="entry name" value="RmlC-like_jellyroll"/>
</dbReference>
<protein>
    <recommendedName>
        <fullName evidence="4">mannose-6-phosphate isomerase</fullName>
        <ecNumber evidence="4">5.3.1.8</ecNumber>
    </recommendedName>
</protein>
<dbReference type="SUPFAM" id="SSF51182">
    <property type="entry name" value="RmlC-like cupins"/>
    <property type="match status" value="1"/>
</dbReference>
<dbReference type="CDD" id="cd07011">
    <property type="entry name" value="cupin_PMI_type_I_N"/>
    <property type="match status" value="1"/>
</dbReference>
<dbReference type="PANTHER" id="PTHR10309:SF0">
    <property type="entry name" value="MANNOSE-6-PHOSPHATE ISOMERASE"/>
    <property type="match status" value="1"/>
</dbReference>
<proteinExistence type="inferred from homology"/>
<dbReference type="Proteomes" id="UP000078200">
    <property type="component" value="Unassembled WGS sequence"/>
</dbReference>
<feature type="binding site" evidence="9">
    <location>
        <position position="112"/>
    </location>
    <ligand>
        <name>Zn(2+)</name>
        <dbReference type="ChEBI" id="CHEBI:29105"/>
    </ligand>
</feature>
<dbReference type="STRING" id="7395.A0A1A9VQR2"/>
<feature type="domain" description="Phosphomannose isomerase type I catalytic" evidence="10">
    <location>
        <begin position="2"/>
        <end position="128"/>
    </location>
</feature>
<accession>A0A1A9VQR2</accession>
<dbReference type="InterPro" id="IPR001250">
    <property type="entry name" value="Man6P_Isoase-1"/>
</dbReference>
<feature type="binding site" evidence="9">
    <location>
        <position position="240"/>
    </location>
    <ligand>
        <name>Zn(2+)</name>
        <dbReference type="ChEBI" id="CHEBI:29105"/>
    </ligand>
</feature>
<dbReference type="GO" id="GO:0008270">
    <property type="term" value="F:zinc ion binding"/>
    <property type="evidence" value="ECO:0007669"/>
    <property type="project" value="InterPro"/>
</dbReference>
<feature type="binding site" evidence="9">
    <location>
        <position position="86"/>
    </location>
    <ligand>
        <name>Zn(2+)</name>
        <dbReference type="ChEBI" id="CHEBI:29105"/>
    </ligand>
</feature>
<dbReference type="GO" id="GO:0005829">
    <property type="term" value="C:cytosol"/>
    <property type="evidence" value="ECO:0007669"/>
    <property type="project" value="TreeGrafter"/>
</dbReference>
<evidence type="ECO:0000256" key="6">
    <source>
        <dbReference type="ARBA" id="ARBA00022833"/>
    </source>
</evidence>
<evidence type="ECO:0000256" key="4">
    <source>
        <dbReference type="ARBA" id="ARBA00011956"/>
    </source>
</evidence>
<evidence type="ECO:0000256" key="8">
    <source>
        <dbReference type="PIRSR" id="PIRSR001480-1"/>
    </source>
</evidence>
<evidence type="ECO:0000256" key="5">
    <source>
        <dbReference type="ARBA" id="ARBA00022723"/>
    </source>
</evidence>
<dbReference type="GO" id="GO:0005975">
    <property type="term" value="P:carbohydrate metabolic process"/>
    <property type="evidence" value="ECO:0007669"/>
    <property type="project" value="InterPro"/>
</dbReference>
<evidence type="ECO:0000256" key="2">
    <source>
        <dbReference type="ARBA" id="ARBA00004666"/>
    </source>
</evidence>
<dbReference type="InterPro" id="IPR018050">
    <property type="entry name" value="Pmannose_isomerase-type1_CS"/>
</dbReference>
<organism evidence="11 12">
    <name type="scientific">Glossina austeni</name>
    <name type="common">Savannah tsetse fly</name>
    <dbReference type="NCBI Taxonomy" id="7395"/>
    <lineage>
        <taxon>Eukaryota</taxon>
        <taxon>Metazoa</taxon>
        <taxon>Ecdysozoa</taxon>
        <taxon>Arthropoda</taxon>
        <taxon>Hexapoda</taxon>
        <taxon>Insecta</taxon>
        <taxon>Pterygota</taxon>
        <taxon>Neoptera</taxon>
        <taxon>Endopterygota</taxon>
        <taxon>Diptera</taxon>
        <taxon>Brachycera</taxon>
        <taxon>Muscomorpha</taxon>
        <taxon>Hippoboscoidea</taxon>
        <taxon>Glossinidae</taxon>
        <taxon>Glossina</taxon>
    </lineage>
</organism>
<dbReference type="EnsemblMetazoa" id="GAUT044588-RA">
    <property type="protein sequence ID" value="GAUT044588-PA"/>
    <property type="gene ID" value="GAUT044588"/>
</dbReference>
<keyword evidence="7" id="KW-0413">Isomerase</keyword>
<dbReference type="NCBIfam" id="TIGR00218">
    <property type="entry name" value="manA"/>
    <property type="match status" value="1"/>
</dbReference>
<feature type="active site" evidence="8">
    <location>
        <position position="259"/>
    </location>
</feature>
<dbReference type="UniPathway" id="UPA00126">
    <property type="reaction ID" value="UER00423"/>
</dbReference>
<dbReference type="Pfam" id="PF20511">
    <property type="entry name" value="PMI_typeI_cat"/>
    <property type="match status" value="1"/>
</dbReference>
<evidence type="ECO:0000256" key="1">
    <source>
        <dbReference type="ARBA" id="ARBA00000757"/>
    </source>
</evidence>
<evidence type="ECO:0000256" key="9">
    <source>
        <dbReference type="PIRSR" id="PIRSR001480-2"/>
    </source>
</evidence>
<dbReference type="AlphaFoldDB" id="A0A1A9VQR2"/>
<name>A0A1A9VQR2_GLOAU</name>
<reference evidence="11" key="1">
    <citation type="submission" date="2020-05" db="UniProtKB">
        <authorList>
            <consortium name="EnsemblMetazoa"/>
        </authorList>
    </citation>
    <scope>IDENTIFICATION</scope>
    <source>
        <strain evidence="11">TTRI</strain>
    </source>
</reference>
<keyword evidence="6 9" id="KW-0862">Zinc</keyword>
<dbReference type="InterPro" id="IPR016305">
    <property type="entry name" value="Mannose-6-P_Isomerase"/>
</dbReference>
<dbReference type="PANTHER" id="PTHR10309">
    <property type="entry name" value="MANNOSE-6-PHOSPHATE ISOMERASE"/>
    <property type="match status" value="1"/>
</dbReference>
<feature type="binding site" evidence="9">
    <location>
        <position position="88"/>
    </location>
    <ligand>
        <name>Zn(2+)</name>
        <dbReference type="ChEBI" id="CHEBI:29105"/>
    </ligand>
</feature>
<evidence type="ECO:0000313" key="12">
    <source>
        <dbReference type="Proteomes" id="UP000078200"/>
    </source>
</evidence>
<dbReference type="Gene3D" id="1.10.441.10">
    <property type="entry name" value="Phosphomannose Isomerase, domain 2"/>
    <property type="match status" value="1"/>
</dbReference>
<evidence type="ECO:0000259" key="10">
    <source>
        <dbReference type="Pfam" id="PF20511"/>
    </source>
</evidence>
<evidence type="ECO:0000256" key="7">
    <source>
        <dbReference type="ARBA" id="ARBA00023235"/>
    </source>
</evidence>
<dbReference type="PROSITE" id="PS00966">
    <property type="entry name" value="PMI_I_2"/>
    <property type="match status" value="1"/>
</dbReference>
<dbReference type="EC" id="5.3.1.8" evidence="4"/>
<dbReference type="Gene3D" id="2.60.120.10">
    <property type="entry name" value="Jelly Rolls"/>
    <property type="match status" value="2"/>
</dbReference>
<keyword evidence="12" id="KW-1185">Reference proteome</keyword>
<dbReference type="InterPro" id="IPR011051">
    <property type="entry name" value="RmlC_Cupin_sf"/>
</dbReference>
<dbReference type="InterPro" id="IPR046457">
    <property type="entry name" value="PMI_typeI_cat"/>
</dbReference>
<comment type="similarity">
    <text evidence="3">Belongs to the mannose-6-phosphate isomerase type 1 family.</text>
</comment>
<evidence type="ECO:0000256" key="3">
    <source>
        <dbReference type="ARBA" id="ARBA00010772"/>
    </source>
</evidence>
<dbReference type="VEuPathDB" id="VectorBase:GAUT044588"/>